<feature type="transmembrane region" description="Helical" evidence="1">
    <location>
        <begin position="248"/>
        <end position="269"/>
    </location>
</feature>
<sequence length="336" mass="36897">MCGCKGGALGWRLPPAWCSRAEEESRRRGQSRWQGPGRVESQFRGEGIASRRRTVETRAQEAELHDAVARGSARARGGRAAWRGGKELASTIEARRVHGGRATWRGGEGIASTLGGGAARARRSSGVARWRRVRADALWVHMEDPKSSWEALKEFWVQICTKRSKSEYQENRRTEEEIEQIEHEQANGYVNLVLVSLGGVFWSGARAAVGKLKNPYVMSAANAYINFALLSMLIGVAAGSFPRHFKCPLALSGNGVLQGLLFNVLAFNIESFTSLPPEVFKYTPAMDEQTIAIVWSVTAGISALIVILVWTLATEDPVASSGMHKLLRDSGFRNND</sequence>
<feature type="transmembrane region" description="Helical" evidence="1">
    <location>
        <begin position="221"/>
        <end position="242"/>
    </location>
</feature>
<name>B9FFA8_ORYSJ</name>
<organism evidence="2">
    <name type="scientific">Oryza sativa subsp. japonica</name>
    <name type="common">Rice</name>
    <dbReference type="NCBI Taxonomy" id="39947"/>
    <lineage>
        <taxon>Eukaryota</taxon>
        <taxon>Viridiplantae</taxon>
        <taxon>Streptophyta</taxon>
        <taxon>Embryophyta</taxon>
        <taxon>Tracheophyta</taxon>
        <taxon>Spermatophyta</taxon>
        <taxon>Magnoliopsida</taxon>
        <taxon>Liliopsida</taxon>
        <taxon>Poales</taxon>
        <taxon>Poaceae</taxon>
        <taxon>BOP clade</taxon>
        <taxon>Oryzoideae</taxon>
        <taxon>Oryzeae</taxon>
        <taxon>Oryzinae</taxon>
        <taxon>Oryza</taxon>
        <taxon>Oryza sativa</taxon>
    </lineage>
</organism>
<dbReference type="Proteomes" id="UP000007752">
    <property type="component" value="Chromosome 4"/>
</dbReference>
<gene>
    <name evidence="2" type="ORF">OsJ_14891</name>
</gene>
<dbReference type="EMBL" id="CM000141">
    <property type="protein sequence ID" value="EEE61042.1"/>
    <property type="molecule type" value="Genomic_DNA"/>
</dbReference>
<accession>B9FFA8</accession>
<feature type="transmembrane region" description="Helical" evidence="1">
    <location>
        <begin position="189"/>
        <end position="209"/>
    </location>
</feature>
<reference evidence="2" key="1">
    <citation type="journal article" date="2005" name="PLoS Biol.">
        <title>The genomes of Oryza sativa: a history of duplications.</title>
        <authorList>
            <person name="Yu J."/>
            <person name="Wang J."/>
            <person name="Lin W."/>
            <person name="Li S."/>
            <person name="Li H."/>
            <person name="Zhou J."/>
            <person name="Ni P."/>
            <person name="Dong W."/>
            <person name="Hu S."/>
            <person name="Zeng C."/>
            <person name="Zhang J."/>
            <person name="Zhang Y."/>
            <person name="Li R."/>
            <person name="Xu Z."/>
            <person name="Li S."/>
            <person name="Li X."/>
            <person name="Zheng H."/>
            <person name="Cong L."/>
            <person name="Lin L."/>
            <person name="Yin J."/>
            <person name="Geng J."/>
            <person name="Li G."/>
            <person name="Shi J."/>
            <person name="Liu J."/>
            <person name="Lv H."/>
            <person name="Li J."/>
            <person name="Wang J."/>
            <person name="Deng Y."/>
            <person name="Ran L."/>
            <person name="Shi X."/>
            <person name="Wang X."/>
            <person name="Wu Q."/>
            <person name="Li C."/>
            <person name="Ren X."/>
            <person name="Wang J."/>
            <person name="Wang X."/>
            <person name="Li D."/>
            <person name="Liu D."/>
            <person name="Zhang X."/>
            <person name="Ji Z."/>
            <person name="Zhao W."/>
            <person name="Sun Y."/>
            <person name="Zhang Z."/>
            <person name="Bao J."/>
            <person name="Han Y."/>
            <person name="Dong L."/>
            <person name="Ji J."/>
            <person name="Chen P."/>
            <person name="Wu S."/>
            <person name="Liu J."/>
            <person name="Xiao Y."/>
            <person name="Bu D."/>
            <person name="Tan J."/>
            <person name="Yang L."/>
            <person name="Ye C."/>
            <person name="Zhang J."/>
            <person name="Xu J."/>
            <person name="Zhou Y."/>
            <person name="Yu Y."/>
            <person name="Zhang B."/>
            <person name="Zhuang S."/>
            <person name="Wei H."/>
            <person name="Liu B."/>
            <person name="Lei M."/>
            <person name="Yu H."/>
            <person name="Li Y."/>
            <person name="Xu H."/>
            <person name="Wei S."/>
            <person name="He X."/>
            <person name="Fang L."/>
            <person name="Zhang Z."/>
            <person name="Zhang Y."/>
            <person name="Huang X."/>
            <person name="Su Z."/>
            <person name="Tong W."/>
            <person name="Li J."/>
            <person name="Tong Z."/>
            <person name="Li S."/>
            <person name="Ye J."/>
            <person name="Wang L."/>
            <person name="Fang L."/>
            <person name="Lei T."/>
            <person name="Chen C."/>
            <person name="Chen H."/>
            <person name="Xu Z."/>
            <person name="Li H."/>
            <person name="Huang H."/>
            <person name="Zhang F."/>
            <person name="Xu H."/>
            <person name="Li N."/>
            <person name="Zhao C."/>
            <person name="Li S."/>
            <person name="Dong L."/>
            <person name="Huang Y."/>
            <person name="Li L."/>
            <person name="Xi Y."/>
            <person name="Qi Q."/>
            <person name="Li W."/>
            <person name="Zhang B."/>
            <person name="Hu W."/>
            <person name="Zhang Y."/>
            <person name="Tian X."/>
            <person name="Jiao Y."/>
            <person name="Liang X."/>
            <person name="Jin J."/>
            <person name="Gao L."/>
            <person name="Zheng W."/>
            <person name="Hao B."/>
            <person name="Liu S."/>
            <person name="Wang W."/>
            <person name="Yuan L."/>
            <person name="Cao M."/>
            <person name="McDermott J."/>
            <person name="Samudrala R."/>
            <person name="Wang J."/>
            <person name="Wong G.K."/>
            <person name="Yang H."/>
        </authorList>
    </citation>
    <scope>NUCLEOTIDE SEQUENCE [LARGE SCALE GENOMIC DNA]</scope>
</reference>
<evidence type="ECO:0000313" key="2">
    <source>
        <dbReference type="EMBL" id="EEE61042.1"/>
    </source>
</evidence>
<keyword evidence="1" id="KW-0472">Membrane</keyword>
<keyword evidence="1" id="KW-1133">Transmembrane helix</keyword>
<dbReference type="AlphaFoldDB" id="B9FFA8"/>
<reference evidence="2" key="2">
    <citation type="submission" date="2008-12" db="EMBL/GenBank/DDBJ databases">
        <title>Improved gene annotation of the rice (Oryza sativa) genomes.</title>
        <authorList>
            <person name="Wang J."/>
            <person name="Li R."/>
            <person name="Fan W."/>
            <person name="Huang Q."/>
            <person name="Zhang J."/>
            <person name="Zhou Y."/>
            <person name="Hu Y."/>
            <person name="Zi S."/>
            <person name="Li J."/>
            <person name="Ni P."/>
            <person name="Zheng H."/>
            <person name="Zhang Y."/>
            <person name="Zhao M."/>
            <person name="Hao Q."/>
            <person name="McDermott J."/>
            <person name="Samudrala R."/>
            <person name="Kristiansen K."/>
            <person name="Wong G.K.-S."/>
        </authorList>
    </citation>
    <scope>NUCLEOTIDE SEQUENCE</scope>
</reference>
<evidence type="ECO:0000256" key="1">
    <source>
        <dbReference type="SAM" id="Phobius"/>
    </source>
</evidence>
<keyword evidence="1" id="KW-0812">Transmembrane</keyword>
<proteinExistence type="predicted"/>
<protein>
    <submittedName>
        <fullName evidence="2">Uncharacterized protein</fullName>
    </submittedName>
</protein>
<feature type="transmembrane region" description="Helical" evidence="1">
    <location>
        <begin position="290"/>
        <end position="313"/>
    </location>
</feature>